<dbReference type="AlphaFoldDB" id="A0A1G2KUZ0"/>
<accession>A0A1G2KUZ0</accession>
<feature type="transmembrane region" description="Helical" evidence="1">
    <location>
        <begin position="42"/>
        <end position="69"/>
    </location>
</feature>
<protein>
    <submittedName>
        <fullName evidence="2">Uncharacterized protein</fullName>
    </submittedName>
</protein>
<keyword evidence="1" id="KW-0812">Transmembrane</keyword>
<feature type="transmembrane region" description="Helical" evidence="1">
    <location>
        <begin position="12"/>
        <end position="30"/>
    </location>
</feature>
<name>A0A1G2KUZ0_9BACT</name>
<dbReference type="EMBL" id="MHQK01000005">
    <property type="protein sequence ID" value="OHA02271.1"/>
    <property type="molecule type" value="Genomic_DNA"/>
</dbReference>
<organism evidence="2 3">
    <name type="scientific">Candidatus Sungbacteria bacterium RIFCSPHIGHO2_02_FULL_49_20</name>
    <dbReference type="NCBI Taxonomy" id="1802272"/>
    <lineage>
        <taxon>Bacteria</taxon>
        <taxon>Candidatus Sungiibacteriota</taxon>
    </lineage>
</organism>
<evidence type="ECO:0000256" key="1">
    <source>
        <dbReference type="SAM" id="Phobius"/>
    </source>
</evidence>
<keyword evidence="1" id="KW-1133">Transmembrane helix</keyword>
<gene>
    <name evidence="2" type="ORF">A3C12_00740</name>
</gene>
<sequence length="76" mass="8319">MEPITLTIPVELVMVAAILVVFFVASPLILRITARLKPLPRMAIFLAGTMTVALLAITGVGLAWGVWIWNFPTKPF</sequence>
<keyword evidence="1" id="KW-0472">Membrane</keyword>
<reference evidence="2 3" key="1">
    <citation type="journal article" date="2016" name="Nat. Commun.">
        <title>Thousands of microbial genomes shed light on interconnected biogeochemical processes in an aquifer system.</title>
        <authorList>
            <person name="Anantharaman K."/>
            <person name="Brown C.T."/>
            <person name="Hug L.A."/>
            <person name="Sharon I."/>
            <person name="Castelle C.J."/>
            <person name="Probst A.J."/>
            <person name="Thomas B.C."/>
            <person name="Singh A."/>
            <person name="Wilkins M.J."/>
            <person name="Karaoz U."/>
            <person name="Brodie E.L."/>
            <person name="Williams K.H."/>
            <person name="Hubbard S.S."/>
            <person name="Banfield J.F."/>
        </authorList>
    </citation>
    <scope>NUCLEOTIDE SEQUENCE [LARGE SCALE GENOMIC DNA]</scope>
</reference>
<evidence type="ECO:0000313" key="2">
    <source>
        <dbReference type="EMBL" id="OHA02271.1"/>
    </source>
</evidence>
<dbReference type="Proteomes" id="UP000178710">
    <property type="component" value="Unassembled WGS sequence"/>
</dbReference>
<proteinExistence type="predicted"/>
<evidence type="ECO:0000313" key="3">
    <source>
        <dbReference type="Proteomes" id="UP000178710"/>
    </source>
</evidence>
<comment type="caution">
    <text evidence="2">The sequence shown here is derived from an EMBL/GenBank/DDBJ whole genome shotgun (WGS) entry which is preliminary data.</text>
</comment>